<reference evidence="6" key="1">
    <citation type="submission" date="2019-11" db="EMBL/GenBank/DDBJ databases">
        <title>The complete genome sequence of Saccharopolyspora sp. E2A.</title>
        <authorList>
            <person name="Zhang G."/>
        </authorList>
    </citation>
    <scope>NUCLEOTIDE SEQUENCE [LARGE SCALE GENOMIC DNA]</scope>
    <source>
        <strain evidence="6">E2A</strain>
    </source>
</reference>
<feature type="region of interest" description="Disordered" evidence="2">
    <location>
        <begin position="25"/>
        <end position="47"/>
    </location>
</feature>
<name>A0A5Q3Q8R4_9PSEU</name>
<keyword evidence="5" id="KW-0032">Aminotransferase</keyword>
<dbReference type="Gene3D" id="3.40.640.10">
    <property type="entry name" value="Type I PLP-dependent aspartate aminotransferase-like (Major domain)"/>
    <property type="match status" value="1"/>
</dbReference>
<keyword evidence="6" id="KW-1185">Reference proteome</keyword>
<dbReference type="SUPFAM" id="SSF53383">
    <property type="entry name" value="PLP-dependent transferases"/>
    <property type="match status" value="1"/>
</dbReference>
<evidence type="ECO:0000256" key="2">
    <source>
        <dbReference type="SAM" id="MobiDB-lite"/>
    </source>
</evidence>
<accession>A0A5Q3Q8R4</accession>
<dbReference type="Proteomes" id="UP000371041">
    <property type="component" value="Chromosome"/>
</dbReference>
<feature type="domain" description="Aminotransferase class V" evidence="4">
    <location>
        <begin position="95"/>
        <end position="383"/>
    </location>
</feature>
<dbReference type="InterPro" id="IPR015421">
    <property type="entry name" value="PyrdxlP-dep_Trfase_major"/>
</dbReference>
<dbReference type="InterPro" id="IPR015424">
    <property type="entry name" value="PyrdxlP-dep_Trfase"/>
</dbReference>
<dbReference type="Pfam" id="PF00266">
    <property type="entry name" value="Aminotran_5"/>
    <property type="match status" value="1"/>
</dbReference>
<evidence type="ECO:0000256" key="3">
    <source>
        <dbReference type="SAM" id="SignalP"/>
    </source>
</evidence>
<evidence type="ECO:0000313" key="6">
    <source>
        <dbReference type="Proteomes" id="UP000371041"/>
    </source>
</evidence>
<dbReference type="PROSITE" id="PS51318">
    <property type="entry name" value="TAT"/>
    <property type="match status" value="1"/>
</dbReference>
<evidence type="ECO:0000313" key="5">
    <source>
        <dbReference type="EMBL" id="QGK70210.1"/>
    </source>
</evidence>
<keyword evidence="3" id="KW-0732">Signal</keyword>
<dbReference type="KEGG" id="sace:GIY23_12350"/>
<dbReference type="InterPro" id="IPR015422">
    <property type="entry name" value="PyrdxlP-dep_Trfase_small"/>
</dbReference>
<dbReference type="PANTHER" id="PTHR43092">
    <property type="entry name" value="L-CYSTEINE DESULFHYDRASE"/>
    <property type="match status" value="1"/>
</dbReference>
<keyword evidence="5" id="KW-0808">Transferase</keyword>
<keyword evidence="1" id="KW-0663">Pyridoxal phosphate</keyword>
<dbReference type="PANTHER" id="PTHR43092:SF6">
    <property type="entry name" value="BLR1280 PROTEIN"/>
    <property type="match status" value="1"/>
</dbReference>
<protein>
    <submittedName>
        <fullName evidence="5">Aminotransferase class V-fold PLP-dependent enzyme</fullName>
    </submittedName>
</protein>
<evidence type="ECO:0000256" key="1">
    <source>
        <dbReference type="ARBA" id="ARBA00022898"/>
    </source>
</evidence>
<feature type="signal peptide" evidence="3">
    <location>
        <begin position="1"/>
        <end position="26"/>
    </location>
</feature>
<dbReference type="Gene3D" id="3.90.1150.10">
    <property type="entry name" value="Aspartate Aminotransferase, domain 1"/>
    <property type="match status" value="1"/>
</dbReference>
<feature type="chain" id="PRO_5024388841" evidence="3">
    <location>
        <begin position="27"/>
        <end position="437"/>
    </location>
</feature>
<dbReference type="InterPro" id="IPR006311">
    <property type="entry name" value="TAT_signal"/>
</dbReference>
<dbReference type="GO" id="GO:0008483">
    <property type="term" value="F:transaminase activity"/>
    <property type="evidence" value="ECO:0007669"/>
    <property type="project" value="UniProtKB-KW"/>
</dbReference>
<proteinExistence type="predicted"/>
<evidence type="ECO:0000259" key="4">
    <source>
        <dbReference type="Pfam" id="PF00266"/>
    </source>
</evidence>
<organism evidence="5 6">
    <name type="scientific">Allosaccharopolyspora coralli</name>
    <dbReference type="NCBI Taxonomy" id="2665642"/>
    <lineage>
        <taxon>Bacteria</taxon>
        <taxon>Bacillati</taxon>
        <taxon>Actinomycetota</taxon>
        <taxon>Actinomycetes</taxon>
        <taxon>Pseudonocardiales</taxon>
        <taxon>Pseudonocardiaceae</taxon>
        <taxon>Allosaccharopolyspora</taxon>
    </lineage>
</organism>
<dbReference type="AlphaFoldDB" id="A0A5Q3Q8R4"/>
<dbReference type="EMBL" id="CP045929">
    <property type="protein sequence ID" value="QGK70210.1"/>
    <property type="molecule type" value="Genomic_DNA"/>
</dbReference>
<sequence length="437" mass="48618">MVLSRRSMVASLGALAPALTAARAQASPPALRTPNPPDGKSPTEVARDEPYWRKIAAQYTVSDEFVNLEHGYYGIMSDPVRRTFHDNIDRLNEQNSHLLRGAYKKESEAIRQEVATQLGARTEEIALTQSGTEALQNLISGYHDLGPGDAVMYADLDYPDMTDTMDWLGDRRGVDVVTFSIPEPATRQAVLDTYASAFRDHPRVKLLLLSHVNNRTGLATPVREIVAMAREHEIDVIVDAAHSWGQLNFTIDELGADFVGFSLHKWIGAPLGTGFLYIRQNRLSAIDVTYADESHPPSDIRSRVVSGTRDVACVLSVPSALDFHNSIGIENKQARLQYLRDRWVNAVKDVDNIEILTPDEPSMYGAITSFRVTGRTTEEDNAAIAKYLFDRYRVFTVERDGPVKGSCVRVTPALFTPLEHVDRLALALRDVAARFRV</sequence>
<gene>
    <name evidence="5" type="ORF">GIY23_12350</name>
</gene>
<dbReference type="InterPro" id="IPR000192">
    <property type="entry name" value="Aminotrans_V_dom"/>
</dbReference>